<sequence>MSGRELDQHVLGSTSLTSRQRRAAAVHVADRIAAEHPQLTSAELAANPIVTARLRELLNVLDLNRKEQQ</sequence>
<organism evidence="1">
    <name type="scientific">Streptomyces sp. R28</name>
    <dbReference type="NCBI Taxonomy" id="3238628"/>
    <lineage>
        <taxon>Bacteria</taxon>
        <taxon>Bacillati</taxon>
        <taxon>Actinomycetota</taxon>
        <taxon>Actinomycetes</taxon>
        <taxon>Kitasatosporales</taxon>
        <taxon>Streptomycetaceae</taxon>
        <taxon>Streptomyces</taxon>
    </lineage>
</organism>
<dbReference type="EMBL" id="CP163439">
    <property type="protein sequence ID" value="XDQ33303.1"/>
    <property type="molecule type" value="Genomic_DNA"/>
</dbReference>
<protein>
    <submittedName>
        <fullName evidence="1">Uncharacterized protein</fullName>
    </submittedName>
</protein>
<accession>A0AB39PU11</accession>
<gene>
    <name evidence="1" type="ORF">AB5J49_08220</name>
</gene>
<reference evidence="1" key="1">
    <citation type="submission" date="2024-07" db="EMBL/GenBank/DDBJ databases">
        <authorList>
            <person name="Yu S.T."/>
        </authorList>
    </citation>
    <scope>NUCLEOTIDE SEQUENCE</scope>
    <source>
        <strain evidence="1">R28</strain>
    </source>
</reference>
<dbReference type="RefSeq" id="WP_369167852.1">
    <property type="nucleotide sequence ID" value="NZ_CP163439.1"/>
</dbReference>
<name>A0AB39PU11_9ACTN</name>
<evidence type="ECO:0000313" key="1">
    <source>
        <dbReference type="EMBL" id="XDQ33303.1"/>
    </source>
</evidence>
<dbReference type="AlphaFoldDB" id="A0AB39PU11"/>
<proteinExistence type="predicted"/>